<accession>A0AAV1J1D1</accession>
<dbReference type="AlphaFoldDB" id="A0AAV1J1D1"/>
<evidence type="ECO:0000313" key="1">
    <source>
        <dbReference type="EMBL" id="CAK1542150.1"/>
    </source>
</evidence>
<name>A0AAV1J1D1_9NEOP</name>
<sequence>MEARTPVAAAARGKIFKAPKRCGRGVPEITNAYKDKKCSCRRDKAIVFCRVCGFHCHGRIRLTCEQHPRVTFLLDLSECPRCHTSAFLDEYKV</sequence>
<evidence type="ECO:0000313" key="2">
    <source>
        <dbReference type="Proteomes" id="UP001497472"/>
    </source>
</evidence>
<dbReference type="EMBL" id="CAVLEF010000003">
    <property type="protein sequence ID" value="CAK1542150.1"/>
    <property type="molecule type" value="Genomic_DNA"/>
</dbReference>
<proteinExistence type="predicted"/>
<gene>
    <name evidence="1" type="ORF">LNINA_LOCUS2071</name>
</gene>
<keyword evidence="2" id="KW-1185">Reference proteome</keyword>
<reference evidence="1 2" key="1">
    <citation type="submission" date="2023-11" db="EMBL/GenBank/DDBJ databases">
        <authorList>
            <person name="Okamura Y."/>
        </authorList>
    </citation>
    <scope>NUCLEOTIDE SEQUENCE [LARGE SCALE GENOMIC DNA]</scope>
</reference>
<dbReference type="Proteomes" id="UP001497472">
    <property type="component" value="Unassembled WGS sequence"/>
</dbReference>
<protein>
    <submittedName>
        <fullName evidence="1">Uncharacterized protein</fullName>
    </submittedName>
</protein>
<organism evidence="1 2">
    <name type="scientific">Leptosia nina</name>
    <dbReference type="NCBI Taxonomy" id="320188"/>
    <lineage>
        <taxon>Eukaryota</taxon>
        <taxon>Metazoa</taxon>
        <taxon>Ecdysozoa</taxon>
        <taxon>Arthropoda</taxon>
        <taxon>Hexapoda</taxon>
        <taxon>Insecta</taxon>
        <taxon>Pterygota</taxon>
        <taxon>Neoptera</taxon>
        <taxon>Endopterygota</taxon>
        <taxon>Lepidoptera</taxon>
        <taxon>Glossata</taxon>
        <taxon>Ditrysia</taxon>
        <taxon>Papilionoidea</taxon>
        <taxon>Pieridae</taxon>
        <taxon>Pierinae</taxon>
        <taxon>Leptosia</taxon>
    </lineage>
</organism>
<comment type="caution">
    <text evidence="1">The sequence shown here is derived from an EMBL/GenBank/DDBJ whole genome shotgun (WGS) entry which is preliminary data.</text>
</comment>